<proteinExistence type="inferred from homology"/>
<feature type="binding site" evidence="7">
    <location>
        <position position="184"/>
    </location>
    <ligand>
        <name>substrate</name>
    </ligand>
</feature>
<evidence type="ECO:0000256" key="5">
    <source>
        <dbReference type="ARBA" id="ARBA00023002"/>
    </source>
</evidence>
<feature type="binding site" evidence="7">
    <location>
        <position position="150"/>
    </location>
    <ligand>
        <name>NADP(+)</name>
        <dbReference type="ChEBI" id="CHEBI:58349"/>
    </ligand>
</feature>
<feature type="binding site" evidence="7">
    <location>
        <position position="180"/>
    </location>
    <ligand>
        <name>substrate</name>
    </ligand>
</feature>
<dbReference type="EC" id="1.1.1.49" evidence="7"/>
<comment type="pathway">
    <text evidence="1 7">Carbohydrate degradation; pentose phosphate pathway; D-ribulose 5-phosphate from D-glucose 6-phosphate (oxidative stage): step 1/3.</text>
</comment>
<feature type="binding site" evidence="7">
    <location>
        <position position="218"/>
    </location>
    <ligand>
        <name>substrate</name>
    </ligand>
</feature>
<dbReference type="InterPro" id="IPR001282">
    <property type="entry name" value="G6P_DH"/>
</dbReference>
<comment type="function">
    <text evidence="7">Catalyzes the oxidation of glucose 6-phosphate to 6-phosphogluconolactone.</text>
</comment>
<evidence type="ECO:0000256" key="3">
    <source>
        <dbReference type="ARBA" id="ARBA00022526"/>
    </source>
</evidence>
<keyword evidence="4 7" id="KW-0521">NADP</keyword>
<organism evidence="10 11">
    <name type="scientific">Candidatus Methylumidiphilus alinenensis</name>
    <dbReference type="NCBI Taxonomy" id="2202197"/>
    <lineage>
        <taxon>Bacteria</taxon>
        <taxon>Pseudomonadati</taxon>
        <taxon>Pseudomonadota</taxon>
        <taxon>Gammaproteobacteria</taxon>
        <taxon>Methylococcales</taxon>
        <taxon>Candidatus Methylumidiphilus</taxon>
    </lineage>
</organism>
<gene>
    <name evidence="7" type="primary">zwf</name>
    <name evidence="10" type="ORF">DM484_11740</name>
</gene>
<feature type="domain" description="Glucose-6-phosphate dehydrogenase C-terminal" evidence="9">
    <location>
        <begin position="192"/>
        <end position="490"/>
    </location>
</feature>
<keyword evidence="3 7" id="KW-0313">Glucose metabolism</keyword>
<feature type="domain" description="Glucose-6-phosphate dehydrogenase NAD-binding" evidence="8">
    <location>
        <begin position="11"/>
        <end position="189"/>
    </location>
</feature>
<dbReference type="Pfam" id="PF02781">
    <property type="entry name" value="G6PD_C"/>
    <property type="match status" value="1"/>
</dbReference>
<dbReference type="Gene3D" id="3.40.50.720">
    <property type="entry name" value="NAD(P)-binding Rossmann-like Domain"/>
    <property type="match status" value="1"/>
</dbReference>
<dbReference type="PROSITE" id="PS00069">
    <property type="entry name" value="G6P_DEHYDROGENASE"/>
    <property type="match status" value="1"/>
</dbReference>
<dbReference type="UniPathway" id="UPA00115">
    <property type="reaction ID" value="UER00408"/>
</dbReference>
<dbReference type="GO" id="GO:0050661">
    <property type="term" value="F:NADP binding"/>
    <property type="evidence" value="ECO:0007669"/>
    <property type="project" value="UniProtKB-UniRule"/>
</dbReference>
<protein>
    <recommendedName>
        <fullName evidence="7">Glucose-6-phosphate 1-dehydrogenase</fullName>
        <shortName evidence="7">G6PD</shortName>
        <ecNumber evidence="7">1.1.1.49</ecNumber>
    </recommendedName>
</protein>
<dbReference type="EMBL" id="QJPH01000303">
    <property type="protein sequence ID" value="PZN79213.1"/>
    <property type="molecule type" value="Genomic_DNA"/>
</dbReference>
<name>A0A2W4R6T1_9GAMM</name>
<comment type="caution">
    <text evidence="7">Lacks conserved residue(s) required for the propagation of feature annotation.</text>
</comment>
<dbReference type="InterPro" id="IPR022674">
    <property type="entry name" value="G6P_DH_NAD-bd"/>
</dbReference>
<dbReference type="Pfam" id="PF00479">
    <property type="entry name" value="G6PD_N"/>
    <property type="match status" value="1"/>
</dbReference>
<dbReference type="InterPro" id="IPR019796">
    <property type="entry name" value="G6P_DH_AS"/>
</dbReference>
<feature type="active site" description="Proton acceptor" evidence="7">
    <location>
        <position position="242"/>
    </location>
</feature>
<dbReference type="HAMAP" id="MF_00966">
    <property type="entry name" value="G6PD"/>
    <property type="match status" value="1"/>
</dbReference>
<evidence type="ECO:0000313" key="10">
    <source>
        <dbReference type="EMBL" id="PZN79213.1"/>
    </source>
</evidence>
<evidence type="ECO:0000259" key="9">
    <source>
        <dbReference type="Pfam" id="PF02781"/>
    </source>
</evidence>
<comment type="catalytic activity">
    <reaction evidence="7">
        <text>D-glucose 6-phosphate + NADP(+) = 6-phospho-D-glucono-1,5-lactone + NADPH + H(+)</text>
        <dbReference type="Rhea" id="RHEA:15841"/>
        <dbReference type="ChEBI" id="CHEBI:15378"/>
        <dbReference type="ChEBI" id="CHEBI:57783"/>
        <dbReference type="ChEBI" id="CHEBI:57955"/>
        <dbReference type="ChEBI" id="CHEBI:58349"/>
        <dbReference type="ChEBI" id="CHEBI:61548"/>
        <dbReference type="EC" id="1.1.1.49"/>
    </reaction>
</comment>
<dbReference type="SUPFAM" id="SSF55347">
    <property type="entry name" value="Glyceraldehyde-3-phosphate dehydrogenase-like, C-terminal domain"/>
    <property type="match status" value="1"/>
</dbReference>
<feature type="binding site" evidence="7">
    <location>
        <begin position="89"/>
        <end position="90"/>
    </location>
    <ligand>
        <name>NADP(+)</name>
        <dbReference type="ChEBI" id="CHEBI:58349"/>
    </ligand>
</feature>
<dbReference type="Proteomes" id="UP000249396">
    <property type="component" value="Unassembled WGS sequence"/>
</dbReference>
<evidence type="ECO:0000256" key="2">
    <source>
        <dbReference type="ARBA" id="ARBA00009975"/>
    </source>
</evidence>
<keyword evidence="6 7" id="KW-0119">Carbohydrate metabolism</keyword>
<dbReference type="GO" id="GO:0005829">
    <property type="term" value="C:cytosol"/>
    <property type="evidence" value="ECO:0007669"/>
    <property type="project" value="TreeGrafter"/>
</dbReference>
<dbReference type="Gene3D" id="3.30.360.10">
    <property type="entry name" value="Dihydrodipicolinate Reductase, domain 2"/>
    <property type="match status" value="1"/>
</dbReference>
<sequence length="496" mass="57461">MSVLEPCVFTIFGSTGHLSRTKLLPSLYHLEAENRLPAGIAIVCVGRKPWDDETWRKEVTRWLEERIGNNLDASCLARFLGKVFYFLGDIEEVETFRLLKEYLEKNPSFPSNFVFYLSLPPTEYKMVAQRLALNDLNKENNGWRRLVIEKPFGYDLEDACTLDHSLRLNFSEQQLYRIDHYLGKETVQNVFVFRFANLLLEPMWNRNYIDHVQITHAEVAGIEDRAEFYDSAGALRDMIQSHLLQLLTLVAMEPPPNLDAESIRDEKVKVLKSIRPITKNAVHAHSFRAQYGRGRIGNDNIPGYLDEKSIPNQSTTETFAAIKLYIDNWRWRNVPFYLRTGKRLAESHSMISIRFRHPPQQLFRETQIQEIAPNWLLLGIQPEQCIRAELQVREPGIGMRTRTTQLDASTCSTTGGGYHLDAYEALLLDVIEGDHSQYLRSDEVNWAWRVVDPILKVWAVERDFIPTYPAGSWGPQEANRLFEKESQTWRNNLASE</sequence>
<dbReference type="GO" id="GO:0009051">
    <property type="term" value="P:pentose-phosphate shunt, oxidative branch"/>
    <property type="evidence" value="ECO:0007669"/>
    <property type="project" value="TreeGrafter"/>
</dbReference>
<evidence type="ECO:0000313" key="11">
    <source>
        <dbReference type="Proteomes" id="UP000249396"/>
    </source>
</evidence>
<accession>A0A2W4R6T1</accession>
<evidence type="ECO:0000259" key="8">
    <source>
        <dbReference type="Pfam" id="PF00479"/>
    </source>
</evidence>
<evidence type="ECO:0000256" key="7">
    <source>
        <dbReference type="HAMAP-Rule" id="MF_00966"/>
    </source>
</evidence>
<dbReference type="PIRSF" id="PIRSF000110">
    <property type="entry name" value="G6PD"/>
    <property type="match status" value="1"/>
</dbReference>
<dbReference type="GO" id="GO:0004345">
    <property type="term" value="F:glucose-6-phosphate dehydrogenase activity"/>
    <property type="evidence" value="ECO:0007669"/>
    <property type="project" value="UniProtKB-UniRule"/>
</dbReference>
<dbReference type="SUPFAM" id="SSF51735">
    <property type="entry name" value="NAD(P)-binding Rossmann-fold domains"/>
    <property type="match status" value="1"/>
</dbReference>
<reference evidence="10 11" key="1">
    <citation type="journal article" date="2018" name="Aquat. Microb. Ecol.">
        <title>Gammaproteobacterial methanotrophs dominate.</title>
        <authorList>
            <person name="Rissanen A.J."/>
            <person name="Saarenheimo J."/>
            <person name="Tiirola M."/>
            <person name="Peura S."/>
            <person name="Aalto S.L."/>
            <person name="Karvinen A."/>
            <person name="Nykanen H."/>
        </authorList>
    </citation>
    <scope>NUCLEOTIDE SEQUENCE [LARGE SCALE GENOMIC DNA]</scope>
    <source>
        <strain evidence="10">AMbin10</strain>
    </source>
</reference>
<feature type="binding site" evidence="7">
    <location>
        <position position="342"/>
    </location>
    <ligand>
        <name>substrate</name>
    </ligand>
</feature>
<dbReference type="GO" id="GO:0006006">
    <property type="term" value="P:glucose metabolic process"/>
    <property type="evidence" value="ECO:0007669"/>
    <property type="project" value="UniProtKB-KW"/>
</dbReference>
<evidence type="ECO:0000256" key="4">
    <source>
        <dbReference type="ARBA" id="ARBA00022857"/>
    </source>
</evidence>
<feature type="binding site" evidence="7">
    <location>
        <position position="237"/>
    </location>
    <ligand>
        <name>substrate</name>
    </ligand>
</feature>
<dbReference type="InterPro" id="IPR036291">
    <property type="entry name" value="NAD(P)-bd_dom_sf"/>
</dbReference>
<evidence type="ECO:0000256" key="1">
    <source>
        <dbReference type="ARBA" id="ARBA00004937"/>
    </source>
</evidence>
<dbReference type="InterPro" id="IPR022675">
    <property type="entry name" value="G6P_DH_C"/>
</dbReference>
<dbReference type="AlphaFoldDB" id="A0A2W4R6T1"/>
<feature type="binding site" evidence="7">
    <location>
        <position position="47"/>
    </location>
    <ligand>
        <name>NADP(+)</name>
        <dbReference type="ChEBI" id="CHEBI:58349"/>
    </ligand>
</feature>
<dbReference type="NCBIfam" id="TIGR00871">
    <property type="entry name" value="zwf"/>
    <property type="match status" value="1"/>
</dbReference>
<comment type="caution">
    <text evidence="10">The sequence shown here is derived from an EMBL/GenBank/DDBJ whole genome shotgun (WGS) entry which is preliminary data.</text>
</comment>
<dbReference type="PANTHER" id="PTHR23429:SF0">
    <property type="entry name" value="GLUCOSE-6-PHOSPHATE 1-DEHYDROGENASE"/>
    <property type="match status" value="1"/>
</dbReference>
<dbReference type="PRINTS" id="PR00079">
    <property type="entry name" value="G6PDHDRGNASE"/>
</dbReference>
<comment type="similarity">
    <text evidence="2 7">Belongs to the glucose-6-phosphate dehydrogenase family.</text>
</comment>
<keyword evidence="5 7" id="KW-0560">Oxidoreductase</keyword>
<dbReference type="PANTHER" id="PTHR23429">
    <property type="entry name" value="GLUCOSE-6-PHOSPHATE 1-DEHYDROGENASE G6PD"/>
    <property type="match status" value="1"/>
</dbReference>
<evidence type="ECO:0000256" key="6">
    <source>
        <dbReference type="ARBA" id="ARBA00023277"/>
    </source>
</evidence>